<feature type="transmembrane region" description="Helical" evidence="1">
    <location>
        <begin position="121"/>
        <end position="144"/>
    </location>
</feature>
<dbReference type="Proteomes" id="UP000199604">
    <property type="component" value="Unassembled WGS sequence"/>
</dbReference>
<organism evidence="2 3">
    <name type="scientific">Flavobacterium swingsii</name>
    <dbReference type="NCBI Taxonomy" id="498292"/>
    <lineage>
        <taxon>Bacteria</taxon>
        <taxon>Pseudomonadati</taxon>
        <taxon>Bacteroidota</taxon>
        <taxon>Flavobacteriia</taxon>
        <taxon>Flavobacteriales</taxon>
        <taxon>Flavobacteriaceae</taxon>
        <taxon>Flavobacterium</taxon>
    </lineage>
</organism>
<feature type="transmembrane region" description="Helical" evidence="1">
    <location>
        <begin position="214"/>
        <end position="234"/>
    </location>
</feature>
<proteinExistence type="predicted"/>
<keyword evidence="1" id="KW-0812">Transmembrane</keyword>
<dbReference type="Pfam" id="PF12412">
    <property type="entry name" value="DUF3667"/>
    <property type="match status" value="1"/>
</dbReference>
<evidence type="ECO:0000313" key="2">
    <source>
        <dbReference type="EMBL" id="SFA98339.1"/>
    </source>
</evidence>
<sequence length="239" mass="28169">MTNCINCNNQIIDDFCSKCGQPKNIKRIDFYYIIHEIEHLLHFEKGFHFTAWQLIIKPGKTIRTYLFENRNKYVKPIVYLFFASLLFTLFTSIFHIQYTYLNVGYIEPLKDKVDLKTIDNWLISHIAYTNIIVGFCVAPWLVLLHRKRKYNVFEMIVLMSYVLATGLLIILPIIGLIKTTNIFSNLTVFFIIYQIWAIGQFFGEKKIVNYLKALLAFILGVLTHVAIFFVIGYINKYYM</sequence>
<keyword evidence="1" id="KW-0472">Membrane</keyword>
<evidence type="ECO:0000256" key="1">
    <source>
        <dbReference type="SAM" id="Phobius"/>
    </source>
</evidence>
<dbReference type="EMBL" id="FOJT01000003">
    <property type="protein sequence ID" value="SFA98339.1"/>
    <property type="molecule type" value="Genomic_DNA"/>
</dbReference>
<dbReference type="InterPro" id="IPR022134">
    <property type="entry name" value="DUF3667"/>
</dbReference>
<feature type="transmembrane region" description="Helical" evidence="1">
    <location>
        <begin position="77"/>
        <end position="101"/>
    </location>
</feature>
<feature type="transmembrane region" description="Helical" evidence="1">
    <location>
        <begin position="183"/>
        <end position="202"/>
    </location>
</feature>
<evidence type="ECO:0000313" key="3">
    <source>
        <dbReference type="Proteomes" id="UP000199604"/>
    </source>
</evidence>
<feature type="transmembrane region" description="Helical" evidence="1">
    <location>
        <begin position="156"/>
        <end position="177"/>
    </location>
</feature>
<protein>
    <recommendedName>
        <fullName evidence="4">DUF3667 domain-containing protein</fullName>
    </recommendedName>
</protein>
<keyword evidence="3" id="KW-1185">Reference proteome</keyword>
<dbReference type="RefSeq" id="WP_091474913.1">
    <property type="nucleotide sequence ID" value="NZ_FOJT01000003.1"/>
</dbReference>
<dbReference type="STRING" id="498292.SAMN05660845_1149"/>
<keyword evidence="1" id="KW-1133">Transmembrane helix</keyword>
<dbReference type="OrthoDB" id="7446256at2"/>
<dbReference type="AlphaFoldDB" id="A0A1I0XB78"/>
<gene>
    <name evidence="2" type="ORF">SAMN05660845_1149</name>
</gene>
<reference evidence="3" key="1">
    <citation type="submission" date="2016-10" db="EMBL/GenBank/DDBJ databases">
        <authorList>
            <person name="Varghese N."/>
            <person name="Submissions S."/>
        </authorList>
    </citation>
    <scope>NUCLEOTIDE SEQUENCE [LARGE SCALE GENOMIC DNA]</scope>
    <source>
        <strain evidence="3">DSM 21789</strain>
    </source>
</reference>
<name>A0A1I0XB78_9FLAO</name>
<evidence type="ECO:0008006" key="4">
    <source>
        <dbReference type="Google" id="ProtNLM"/>
    </source>
</evidence>
<accession>A0A1I0XB78</accession>